<evidence type="ECO:0000313" key="2">
    <source>
        <dbReference type="EMBL" id="EGJ51725.1"/>
    </source>
</evidence>
<organism evidence="2 3">
    <name type="scientific">Desulfocurvibacter africanus subsp. africanus str. Walvis Bay</name>
    <dbReference type="NCBI Taxonomy" id="690850"/>
    <lineage>
        <taxon>Bacteria</taxon>
        <taxon>Pseudomonadati</taxon>
        <taxon>Thermodesulfobacteriota</taxon>
        <taxon>Desulfovibrionia</taxon>
        <taxon>Desulfovibrionales</taxon>
        <taxon>Desulfovibrionaceae</taxon>
        <taxon>Desulfocurvibacter</taxon>
    </lineage>
</organism>
<name>F3YXE8_DESAF</name>
<accession>F3YXE8</accession>
<dbReference type="HOGENOM" id="CLU_582315_0_0_7"/>
<evidence type="ECO:0000256" key="1">
    <source>
        <dbReference type="SAM" id="MobiDB-lite"/>
    </source>
</evidence>
<feature type="region of interest" description="Disordered" evidence="1">
    <location>
        <begin position="49"/>
        <end position="83"/>
    </location>
</feature>
<sequence length="469" mass="50097">MVPRPTNGPRALGPITTRSAQGIATTGRYAANQGAAKVISPYDDPYAYQDSSPLHEPVPARTPVRTTPARDPNADDGSTYTPANVDKEAMLSPEMQQQAIDAAKDFVGNRFKDAAIQGGTVSTAATLAGLPSNVSIGAGLATGANALTSLSPMGLAIGYGLPALNEFAPMGVAHLNRSWDIDTFEDEFGVEVGPDMEFDASKLSPERRLAAEDRMSGIKGTFNNLKRPLTEQIAETAPVQAAKLFARDWIINPVNRYLIDPALEAVGLRDMDEENSQKVRDSMDARAAAQARREINQSLGFAQPMDDPGLQQSFDAWDTPQHMRMSFDAPMDVPQDQRMSFDRPAESIAETAMDEAGRSPDFAQSDYSYNPQMSHEQNMEAMAQQEREAENKAQEREQKEKEVDKAKAKAKARTPNSHEMSGLGSKGHMSTGGGPDGLGSQKGVASGSNPGGFGASSGGSAGQGFGQGW</sequence>
<dbReference type="STRING" id="690850.Desaf_3439"/>
<feature type="compositionally biased region" description="Gly residues" evidence="1">
    <location>
        <begin position="449"/>
        <end position="469"/>
    </location>
</feature>
<reference evidence="2 3" key="1">
    <citation type="journal article" date="2011" name="J. Bacteriol.">
        <title>Genome sequence of the mercury-methylating and pleomorphic Desulfovibrio africanus Strain Walvis Bay.</title>
        <authorList>
            <person name="Brown S.D."/>
            <person name="Wall J.D."/>
            <person name="Kucken A.M."/>
            <person name="Gilmour C.C."/>
            <person name="Podar M."/>
            <person name="Brandt C.C."/>
            <person name="Teshima H."/>
            <person name="Detter J.C."/>
            <person name="Han C.S."/>
            <person name="Land M.L."/>
            <person name="Lucas S."/>
            <person name="Han J."/>
            <person name="Pennacchio L."/>
            <person name="Nolan M."/>
            <person name="Pitluck S."/>
            <person name="Woyke T."/>
            <person name="Goodwin L."/>
            <person name="Palumbo A.V."/>
            <person name="Elias D.A."/>
        </authorList>
    </citation>
    <scope>NUCLEOTIDE SEQUENCE [LARGE SCALE GENOMIC DNA]</scope>
    <source>
        <strain evidence="2 3">Walvis Bay</strain>
    </source>
</reference>
<feature type="region of interest" description="Disordered" evidence="1">
    <location>
        <begin position="376"/>
        <end position="469"/>
    </location>
</feature>
<feature type="compositionally biased region" description="Low complexity" evidence="1">
    <location>
        <begin position="57"/>
        <end position="70"/>
    </location>
</feature>
<dbReference type="Proteomes" id="UP000007844">
    <property type="component" value="Chromosome"/>
</dbReference>
<dbReference type="EMBL" id="CP003221">
    <property type="protein sequence ID" value="EGJ51725.1"/>
    <property type="molecule type" value="Genomic_DNA"/>
</dbReference>
<gene>
    <name evidence="2" type="ORF">Desaf_3439</name>
</gene>
<proteinExistence type="predicted"/>
<dbReference type="AlphaFoldDB" id="F3YXE8"/>
<keyword evidence="3" id="KW-1185">Reference proteome</keyword>
<feature type="compositionally biased region" description="Basic and acidic residues" evidence="1">
    <location>
        <begin position="385"/>
        <end position="407"/>
    </location>
</feature>
<protein>
    <submittedName>
        <fullName evidence="2">Uncharacterized protein</fullName>
    </submittedName>
</protein>
<evidence type="ECO:0000313" key="3">
    <source>
        <dbReference type="Proteomes" id="UP000007844"/>
    </source>
</evidence>
<dbReference type="KEGG" id="daf:Desaf_3439"/>